<organism evidence="1 2">
    <name type="scientific">Acinetobacter haemolyticus</name>
    <dbReference type="NCBI Taxonomy" id="29430"/>
    <lineage>
        <taxon>Bacteria</taxon>
        <taxon>Pseudomonadati</taxon>
        <taxon>Pseudomonadota</taxon>
        <taxon>Gammaproteobacteria</taxon>
        <taxon>Moraxellales</taxon>
        <taxon>Moraxellaceae</taxon>
        <taxon>Acinetobacter</taxon>
    </lineage>
</organism>
<dbReference type="RefSeq" id="WP_134251398.1">
    <property type="nucleotide sequence ID" value="NZ_CP038009.1"/>
</dbReference>
<gene>
    <name evidence="1" type="ORF">AHTJR_01720</name>
</gene>
<evidence type="ECO:0000313" key="2">
    <source>
        <dbReference type="Proteomes" id="UP000294395"/>
    </source>
</evidence>
<dbReference type="AlphaFoldDB" id="A0A4P7B0P3"/>
<sequence length="123" mass="13953">MHKLCMILGVGVFLTACNQPTQSSQPQMDTEPSTAMHAVLSDQPNLFDEDSNLKIDQQFNRAENPSEAQVTVEQSQLDDSVIAIRTEYQLKRDQTVWKIVNKKQSYQCARGENTANFQFELCP</sequence>
<dbReference type="EMBL" id="CP038009">
    <property type="protein sequence ID" value="QBQ15077.1"/>
    <property type="molecule type" value="Genomic_DNA"/>
</dbReference>
<dbReference type="Proteomes" id="UP000294395">
    <property type="component" value="Chromosome"/>
</dbReference>
<reference evidence="1 2" key="1">
    <citation type="submission" date="2019-03" db="EMBL/GenBank/DDBJ databases">
        <title>Complete genome sequence of two outbreak-associated Acinetobacter haemolyticus strains.</title>
        <authorList>
            <person name="Bai L."/>
            <person name="Zhang S.-C."/>
            <person name="Deng Y."/>
            <person name="Song C.-C."/>
            <person name="Kang G.-B."/>
            <person name="Dong Y."/>
            <person name="Wang Y."/>
            <person name="Gao F."/>
            <person name="Huang H."/>
        </authorList>
    </citation>
    <scope>NUCLEOTIDE SEQUENCE [LARGE SCALE GENOMIC DNA]</scope>
    <source>
        <strain evidence="1 2">TJR01</strain>
    </source>
</reference>
<dbReference type="PROSITE" id="PS51257">
    <property type="entry name" value="PROKAR_LIPOPROTEIN"/>
    <property type="match status" value="1"/>
</dbReference>
<name>A0A4P7B0P3_ACIHA</name>
<accession>A0A4P7B0P3</accession>
<protein>
    <submittedName>
        <fullName evidence="1">Uncharacterized protein</fullName>
    </submittedName>
</protein>
<proteinExistence type="predicted"/>
<evidence type="ECO:0000313" key="1">
    <source>
        <dbReference type="EMBL" id="QBQ15077.1"/>
    </source>
</evidence>